<evidence type="ECO:0000313" key="2">
    <source>
        <dbReference type="EMBL" id="CAG5075320.1"/>
    </source>
</evidence>
<feature type="non-terminal residue" evidence="2">
    <location>
        <position position="1"/>
    </location>
</feature>
<name>A0A8J2H036_COTCN</name>
<keyword evidence="3" id="KW-1185">Reference proteome</keyword>
<reference evidence="2" key="1">
    <citation type="submission" date="2021-04" db="EMBL/GenBank/DDBJ databases">
        <authorList>
            <person name="Chebbi M.A.C M."/>
        </authorList>
    </citation>
    <scope>NUCLEOTIDE SEQUENCE</scope>
</reference>
<gene>
    <name evidence="2" type="ORF">HICCMSTLAB_LOCUS1474</name>
</gene>
<dbReference type="OrthoDB" id="9974479at2759"/>
<sequence length="551" mass="63331">YHDVAVNVSYSKMLSSMRTSRKKRVFPDFHSYSEFRDLLYSEDWQQLRWYDGTSTVEVTVHNSGEENESLVYSSTMETCNTLPAEELLVVTSILEKKAFLCFFALIKTKDNNCYREIINQLVTILPTPTRIFGNFNAELHHHLETVYPNAEIKGSFYSYCNILFQSVTDFGVFQNEDNEIFVRKLMALALLPDNKMNIVYTAIKSAIPDNQKNIYQNFLLNFEEKWLRNVGPHRISCFKNMLQLSTVPRATANVLMNSKINNQPVWTMLEFIGTIFYKNEINIKSLRDGKRASRKTCLQLDYLISKNVMDRIVKNLKGRHPNYAVFLASASFQLKDSFQTFRHNYEKRVIQSDNLLPLIGDNLPDDNVNVITLTAQELFLEINPDSAPTRNQLNNDHAAEHLLLNAEPLNNDFDIGDQDAAHEEIPDDPWNAIELPLIAEDMVQEMVEPEETFEDFEMLLEEYEEDLDQLTKNNAAVPQTNEVVSNSVLNIEAAADESFILESEVLGIINPILMDDQNCVECKIKTAECVMLPCLHFNLCYSCSSQKVQQL</sequence>
<feature type="coiled-coil region" evidence="1">
    <location>
        <begin position="453"/>
        <end position="480"/>
    </location>
</feature>
<dbReference type="Proteomes" id="UP000786811">
    <property type="component" value="Unassembled WGS sequence"/>
</dbReference>
<proteinExistence type="predicted"/>
<dbReference type="EMBL" id="CAJNRD030001116">
    <property type="protein sequence ID" value="CAG5075320.1"/>
    <property type="molecule type" value="Genomic_DNA"/>
</dbReference>
<dbReference type="AlphaFoldDB" id="A0A8J2H036"/>
<protein>
    <submittedName>
        <fullName evidence="2">Uncharacterized protein</fullName>
    </submittedName>
</protein>
<keyword evidence="1" id="KW-0175">Coiled coil</keyword>
<accession>A0A8J2H036</accession>
<evidence type="ECO:0000256" key="1">
    <source>
        <dbReference type="SAM" id="Coils"/>
    </source>
</evidence>
<evidence type="ECO:0000313" key="3">
    <source>
        <dbReference type="Proteomes" id="UP000786811"/>
    </source>
</evidence>
<organism evidence="2 3">
    <name type="scientific">Cotesia congregata</name>
    <name type="common">Parasitoid wasp</name>
    <name type="synonym">Apanteles congregatus</name>
    <dbReference type="NCBI Taxonomy" id="51543"/>
    <lineage>
        <taxon>Eukaryota</taxon>
        <taxon>Metazoa</taxon>
        <taxon>Ecdysozoa</taxon>
        <taxon>Arthropoda</taxon>
        <taxon>Hexapoda</taxon>
        <taxon>Insecta</taxon>
        <taxon>Pterygota</taxon>
        <taxon>Neoptera</taxon>
        <taxon>Endopterygota</taxon>
        <taxon>Hymenoptera</taxon>
        <taxon>Apocrita</taxon>
        <taxon>Ichneumonoidea</taxon>
        <taxon>Braconidae</taxon>
        <taxon>Microgastrinae</taxon>
        <taxon>Cotesia</taxon>
    </lineage>
</organism>
<comment type="caution">
    <text evidence="2">The sequence shown here is derived from an EMBL/GenBank/DDBJ whole genome shotgun (WGS) entry which is preliminary data.</text>
</comment>